<dbReference type="InterPro" id="IPR006357">
    <property type="entry name" value="HAD-SF_hydro_IIA"/>
</dbReference>
<organism evidence="1 2">
    <name type="scientific">candidate division WOR-1 bacterium RIFOXYC2_FULL_41_25</name>
    <dbReference type="NCBI Taxonomy" id="1802586"/>
    <lineage>
        <taxon>Bacteria</taxon>
        <taxon>Bacillati</taxon>
        <taxon>Saganbacteria</taxon>
    </lineage>
</organism>
<dbReference type="InterPro" id="IPR023214">
    <property type="entry name" value="HAD_sf"/>
</dbReference>
<gene>
    <name evidence="1" type="ORF">A2462_01405</name>
</gene>
<name>A0A1F4TN18_UNCSA</name>
<protein>
    <recommendedName>
        <fullName evidence="3">Haloacid dehalogenase</fullName>
    </recommendedName>
</protein>
<dbReference type="AlphaFoldDB" id="A0A1F4TN18"/>
<dbReference type="Pfam" id="PF13344">
    <property type="entry name" value="Hydrolase_6"/>
    <property type="match status" value="1"/>
</dbReference>
<evidence type="ECO:0000313" key="1">
    <source>
        <dbReference type="EMBL" id="OGC33997.1"/>
    </source>
</evidence>
<dbReference type="EMBL" id="MEUI01000024">
    <property type="protein sequence ID" value="OGC33997.1"/>
    <property type="molecule type" value="Genomic_DNA"/>
</dbReference>
<sequence length="286" mass="31118">MINPVRLSIREIIRKHSVFLIDNFGVLKTASGLIAGTAETIREIKAQGKRAIILSNTASEPPEDIQRSLKQRQVDLELENIITSGMVLKPHFQANDLVGANIFNVGNQGGADYITQAGGVVLAHQRVLDTPQLVKAVVITRQELEHGADNLIPTALINAAINILRYRPEVQGIIANPDLTAPVKETEVRMAAGALGFIIEACSGRLLARLGKPYLPIYELAFSLVPDVPKEQILMIDDSLEYGIRGARNAGIKSLLVMTGNTRTEEQIRQSPDQPDFVADSFSLAA</sequence>
<dbReference type="PANTHER" id="PTHR19288:SF90">
    <property type="entry name" value="OS08G0542600 PROTEIN"/>
    <property type="match status" value="1"/>
</dbReference>
<comment type="caution">
    <text evidence="1">The sequence shown here is derived from an EMBL/GenBank/DDBJ whole genome shotgun (WGS) entry which is preliminary data.</text>
</comment>
<evidence type="ECO:0008006" key="3">
    <source>
        <dbReference type="Google" id="ProtNLM"/>
    </source>
</evidence>
<reference evidence="1 2" key="1">
    <citation type="journal article" date="2016" name="Nat. Commun.">
        <title>Thousands of microbial genomes shed light on interconnected biogeochemical processes in an aquifer system.</title>
        <authorList>
            <person name="Anantharaman K."/>
            <person name="Brown C.T."/>
            <person name="Hug L.A."/>
            <person name="Sharon I."/>
            <person name="Castelle C.J."/>
            <person name="Probst A.J."/>
            <person name="Thomas B.C."/>
            <person name="Singh A."/>
            <person name="Wilkins M.J."/>
            <person name="Karaoz U."/>
            <person name="Brodie E.L."/>
            <person name="Williams K.H."/>
            <person name="Hubbard S.S."/>
            <person name="Banfield J.F."/>
        </authorList>
    </citation>
    <scope>NUCLEOTIDE SEQUENCE [LARGE SCALE GENOMIC DNA]</scope>
</reference>
<dbReference type="Gene3D" id="3.40.50.1000">
    <property type="entry name" value="HAD superfamily/HAD-like"/>
    <property type="match status" value="2"/>
</dbReference>
<dbReference type="SUPFAM" id="SSF56784">
    <property type="entry name" value="HAD-like"/>
    <property type="match status" value="1"/>
</dbReference>
<dbReference type="Proteomes" id="UP000177309">
    <property type="component" value="Unassembled WGS sequence"/>
</dbReference>
<evidence type="ECO:0000313" key="2">
    <source>
        <dbReference type="Proteomes" id="UP000177309"/>
    </source>
</evidence>
<dbReference type="GO" id="GO:0005737">
    <property type="term" value="C:cytoplasm"/>
    <property type="evidence" value="ECO:0007669"/>
    <property type="project" value="TreeGrafter"/>
</dbReference>
<dbReference type="Pfam" id="PF13242">
    <property type="entry name" value="Hydrolase_like"/>
    <property type="match status" value="1"/>
</dbReference>
<accession>A0A1F4TN18</accession>
<dbReference type="InterPro" id="IPR036412">
    <property type="entry name" value="HAD-like_sf"/>
</dbReference>
<dbReference type="PANTHER" id="PTHR19288">
    <property type="entry name" value="4-NITROPHENYLPHOSPHATASE-RELATED"/>
    <property type="match status" value="1"/>
</dbReference>
<dbReference type="GO" id="GO:0016791">
    <property type="term" value="F:phosphatase activity"/>
    <property type="evidence" value="ECO:0007669"/>
    <property type="project" value="TreeGrafter"/>
</dbReference>
<proteinExistence type="predicted"/>